<dbReference type="Proteomes" id="UP000298663">
    <property type="component" value="Unassembled WGS sequence"/>
</dbReference>
<organism evidence="2 3">
    <name type="scientific">Steinernema carpocapsae</name>
    <name type="common">Entomopathogenic nematode</name>
    <dbReference type="NCBI Taxonomy" id="34508"/>
    <lineage>
        <taxon>Eukaryota</taxon>
        <taxon>Metazoa</taxon>
        <taxon>Ecdysozoa</taxon>
        <taxon>Nematoda</taxon>
        <taxon>Chromadorea</taxon>
        <taxon>Rhabditida</taxon>
        <taxon>Tylenchina</taxon>
        <taxon>Panagrolaimomorpha</taxon>
        <taxon>Strongyloidoidea</taxon>
        <taxon>Steinernematidae</taxon>
        <taxon>Steinernema</taxon>
    </lineage>
</organism>
<protein>
    <submittedName>
        <fullName evidence="2">Uncharacterized protein</fullName>
    </submittedName>
</protein>
<reference evidence="2 3" key="2">
    <citation type="journal article" date="2019" name="G3 (Bethesda)">
        <title>Hybrid Assembly of the Genome of the Entomopathogenic Nematode Steinernema carpocapsae Identifies the X-Chromosome.</title>
        <authorList>
            <person name="Serra L."/>
            <person name="Macchietto M."/>
            <person name="Macias-Munoz A."/>
            <person name="McGill C.J."/>
            <person name="Rodriguez I.M."/>
            <person name="Rodriguez B."/>
            <person name="Murad R."/>
            <person name="Mortazavi A."/>
        </authorList>
    </citation>
    <scope>NUCLEOTIDE SEQUENCE [LARGE SCALE GENOMIC DNA]</scope>
    <source>
        <strain evidence="2 3">ALL</strain>
    </source>
</reference>
<feature type="compositionally biased region" description="Basic and acidic residues" evidence="1">
    <location>
        <begin position="42"/>
        <end position="51"/>
    </location>
</feature>
<accession>A0A4V6A1Z5</accession>
<name>A0A4V6A1Z5_STECR</name>
<keyword evidence="3" id="KW-1185">Reference proteome</keyword>
<evidence type="ECO:0000313" key="2">
    <source>
        <dbReference type="EMBL" id="TKR76635.1"/>
    </source>
</evidence>
<sequence>MIVVVVLRWIWVRAPRSPNGDADSSPHAATHSSGTSKKRRRLQETRRENPKQQRNAPAGVNRVKNRLGIWAVIGESQLEREVVDREFQE</sequence>
<feature type="region of interest" description="Disordered" evidence="1">
    <location>
        <begin position="15"/>
        <end position="60"/>
    </location>
</feature>
<reference evidence="2 3" key="1">
    <citation type="journal article" date="2015" name="Genome Biol.">
        <title>Comparative genomics of Steinernema reveals deeply conserved gene regulatory networks.</title>
        <authorList>
            <person name="Dillman A.R."/>
            <person name="Macchietto M."/>
            <person name="Porter C.F."/>
            <person name="Rogers A."/>
            <person name="Williams B."/>
            <person name="Antoshechkin I."/>
            <person name="Lee M.M."/>
            <person name="Goodwin Z."/>
            <person name="Lu X."/>
            <person name="Lewis E.E."/>
            <person name="Goodrich-Blair H."/>
            <person name="Stock S.P."/>
            <person name="Adams B.J."/>
            <person name="Sternberg P.W."/>
            <person name="Mortazavi A."/>
        </authorList>
    </citation>
    <scope>NUCLEOTIDE SEQUENCE [LARGE SCALE GENOMIC DNA]</scope>
    <source>
        <strain evidence="2 3">ALL</strain>
    </source>
</reference>
<evidence type="ECO:0000256" key="1">
    <source>
        <dbReference type="SAM" id="MobiDB-lite"/>
    </source>
</evidence>
<dbReference type="AlphaFoldDB" id="A0A4V6A1Z5"/>
<proteinExistence type="predicted"/>
<evidence type="ECO:0000313" key="3">
    <source>
        <dbReference type="Proteomes" id="UP000298663"/>
    </source>
</evidence>
<dbReference type="EMBL" id="AZBU02000005">
    <property type="protein sequence ID" value="TKR76635.1"/>
    <property type="molecule type" value="Genomic_DNA"/>
</dbReference>
<comment type="caution">
    <text evidence="2">The sequence shown here is derived from an EMBL/GenBank/DDBJ whole genome shotgun (WGS) entry which is preliminary data.</text>
</comment>
<gene>
    <name evidence="2" type="ORF">L596_017748</name>
</gene>